<evidence type="ECO:0000313" key="10">
    <source>
        <dbReference type="Proteomes" id="UP001157440"/>
    </source>
</evidence>
<keyword evidence="6 7" id="KW-0472">Membrane</keyword>
<dbReference type="GO" id="GO:0005886">
    <property type="term" value="C:plasma membrane"/>
    <property type="evidence" value="ECO:0007669"/>
    <property type="project" value="UniProtKB-SubCell"/>
</dbReference>
<dbReference type="Proteomes" id="UP001157440">
    <property type="component" value="Unassembled WGS sequence"/>
</dbReference>
<dbReference type="AlphaFoldDB" id="A0AA37TML2"/>
<dbReference type="SUPFAM" id="SSF161098">
    <property type="entry name" value="MetI-like"/>
    <property type="match status" value="1"/>
</dbReference>
<dbReference type="InterPro" id="IPR000515">
    <property type="entry name" value="MetI-like"/>
</dbReference>
<dbReference type="PANTHER" id="PTHR43163:SF9">
    <property type="entry name" value="ABC TRANSPORTER PERMEASE PROTEIN"/>
    <property type="match status" value="1"/>
</dbReference>
<sequence>MRLARFLGYRLLLAIPVVLGIVVLNFFLIHLAPGDAASVLAGESGAASPEYMEQLRHKFGLDQPLATQFGVYLLNMLHLDLGYSFRNDSPVGSLIVDRLWPTGLLMLTAFAAALLIGTLLGLVAATGRNSWRDAVISLVSLIAYATPGFWLGLMMIVVFAIRLGWLPTSGYDTVGADNEGWDEVWDVGRHLVMPAVALALFYLAVYARVMRASVLEQVGMDYVTTARAKGQTEARVMTGHVLRNALLPVVTMAGVQAGNLIGGSIVVETVFGWPGVGTLAFNALQSRDLNLLLGIFFVSACLVVVINLAVDLVYVCLDPRLEL</sequence>
<dbReference type="PANTHER" id="PTHR43163">
    <property type="entry name" value="DIPEPTIDE TRANSPORT SYSTEM PERMEASE PROTEIN DPPB-RELATED"/>
    <property type="match status" value="1"/>
</dbReference>
<dbReference type="InterPro" id="IPR045621">
    <property type="entry name" value="BPD_transp_1_N"/>
</dbReference>
<evidence type="ECO:0000256" key="2">
    <source>
        <dbReference type="ARBA" id="ARBA00022448"/>
    </source>
</evidence>
<evidence type="ECO:0000259" key="8">
    <source>
        <dbReference type="PROSITE" id="PS50928"/>
    </source>
</evidence>
<feature type="transmembrane region" description="Helical" evidence="7">
    <location>
        <begin position="12"/>
        <end position="32"/>
    </location>
</feature>
<keyword evidence="3" id="KW-1003">Cell membrane</keyword>
<reference evidence="10" key="1">
    <citation type="journal article" date="2019" name="Int. J. Syst. Evol. Microbiol.">
        <title>The Global Catalogue of Microorganisms (GCM) 10K type strain sequencing project: providing services to taxonomists for standard genome sequencing and annotation.</title>
        <authorList>
            <consortium name="The Broad Institute Genomics Platform"/>
            <consortium name="The Broad Institute Genome Sequencing Center for Infectious Disease"/>
            <person name="Wu L."/>
            <person name="Ma J."/>
        </authorList>
    </citation>
    <scope>NUCLEOTIDE SEQUENCE [LARGE SCALE GENOMIC DNA]</scope>
    <source>
        <strain evidence="10">NBRC 103632</strain>
    </source>
</reference>
<dbReference type="GO" id="GO:0055085">
    <property type="term" value="P:transmembrane transport"/>
    <property type="evidence" value="ECO:0007669"/>
    <property type="project" value="InterPro"/>
</dbReference>
<evidence type="ECO:0000256" key="4">
    <source>
        <dbReference type="ARBA" id="ARBA00022692"/>
    </source>
</evidence>
<keyword evidence="5 7" id="KW-1133">Transmembrane helix</keyword>
<feature type="transmembrane region" description="Helical" evidence="7">
    <location>
        <begin position="291"/>
        <end position="317"/>
    </location>
</feature>
<evidence type="ECO:0000256" key="3">
    <source>
        <dbReference type="ARBA" id="ARBA00022475"/>
    </source>
</evidence>
<keyword evidence="10" id="KW-1185">Reference proteome</keyword>
<dbReference type="RefSeq" id="WP_192710907.1">
    <property type="nucleotide sequence ID" value="NZ_BPQZ01000004.1"/>
</dbReference>
<name>A0AA37TML2_9HYPH</name>
<evidence type="ECO:0000313" key="9">
    <source>
        <dbReference type="EMBL" id="GLS72362.1"/>
    </source>
</evidence>
<evidence type="ECO:0000256" key="5">
    <source>
        <dbReference type="ARBA" id="ARBA00022989"/>
    </source>
</evidence>
<evidence type="ECO:0000256" key="6">
    <source>
        <dbReference type="ARBA" id="ARBA00023136"/>
    </source>
</evidence>
<comment type="similarity">
    <text evidence="7">Belongs to the binding-protein-dependent transport system permease family.</text>
</comment>
<feature type="transmembrane region" description="Helical" evidence="7">
    <location>
        <begin position="191"/>
        <end position="209"/>
    </location>
</feature>
<accession>A0AA37TML2</accession>
<dbReference type="EMBL" id="BSPL01000023">
    <property type="protein sequence ID" value="GLS72362.1"/>
    <property type="molecule type" value="Genomic_DNA"/>
</dbReference>
<organism evidence="9 10">
    <name type="scientific">Methylobacterium tardum</name>
    <dbReference type="NCBI Taxonomy" id="374432"/>
    <lineage>
        <taxon>Bacteria</taxon>
        <taxon>Pseudomonadati</taxon>
        <taxon>Pseudomonadota</taxon>
        <taxon>Alphaproteobacteria</taxon>
        <taxon>Hyphomicrobiales</taxon>
        <taxon>Methylobacteriaceae</taxon>
        <taxon>Methylobacterium</taxon>
    </lineage>
</organism>
<feature type="transmembrane region" description="Helical" evidence="7">
    <location>
        <begin position="245"/>
        <end position="271"/>
    </location>
</feature>
<protein>
    <submittedName>
        <fullName evidence="9">Transporter</fullName>
    </submittedName>
</protein>
<dbReference type="Gene3D" id="1.10.3720.10">
    <property type="entry name" value="MetI-like"/>
    <property type="match status" value="1"/>
</dbReference>
<dbReference type="InterPro" id="IPR035906">
    <property type="entry name" value="MetI-like_sf"/>
</dbReference>
<dbReference type="Pfam" id="PF19300">
    <property type="entry name" value="BPD_transp_1_N"/>
    <property type="match status" value="1"/>
</dbReference>
<comment type="caution">
    <text evidence="9">The sequence shown here is derived from an EMBL/GenBank/DDBJ whole genome shotgun (WGS) entry which is preliminary data.</text>
</comment>
<keyword evidence="4 7" id="KW-0812">Transmembrane</keyword>
<feature type="transmembrane region" description="Helical" evidence="7">
    <location>
        <begin position="99"/>
        <end position="123"/>
    </location>
</feature>
<evidence type="ECO:0000256" key="7">
    <source>
        <dbReference type="RuleBase" id="RU363032"/>
    </source>
</evidence>
<dbReference type="Pfam" id="PF00528">
    <property type="entry name" value="BPD_transp_1"/>
    <property type="match status" value="1"/>
</dbReference>
<keyword evidence="2 7" id="KW-0813">Transport</keyword>
<feature type="domain" description="ABC transmembrane type-1" evidence="8">
    <location>
        <begin position="99"/>
        <end position="314"/>
    </location>
</feature>
<evidence type="ECO:0000256" key="1">
    <source>
        <dbReference type="ARBA" id="ARBA00004651"/>
    </source>
</evidence>
<gene>
    <name evidence="9" type="ORF">GCM10007890_43770</name>
</gene>
<proteinExistence type="inferred from homology"/>
<comment type="subcellular location">
    <subcellularLocation>
        <location evidence="1 7">Cell membrane</location>
        <topology evidence="1 7">Multi-pass membrane protein</topology>
    </subcellularLocation>
</comment>
<feature type="transmembrane region" description="Helical" evidence="7">
    <location>
        <begin position="135"/>
        <end position="161"/>
    </location>
</feature>
<dbReference type="CDD" id="cd06261">
    <property type="entry name" value="TM_PBP2"/>
    <property type="match status" value="1"/>
</dbReference>
<dbReference type="PROSITE" id="PS50928">
    <property type="entry name" value="ABC_TM1"/>
    <property type="match status" value="1"/>
</dbReference>